<evidence type="ECO:0000313" key="2">
    <source>
        <dbReference type="Proteomes" id="UP000526125"/>
    </source>
</evidence>
<gene>
    <name evidence="1" type="ORF">HP552_33290</name>
</gene>
<sequence>MFVVKDILDDGKLLAYFESRKNAEKYHCIEFKNFDGIDISQVNQIVEVTTLDKVYEDIPYHFYIVEAEGEIEYFDDEVESKRVLNNHIAENMNDYEGYVAEHEEYCPSDGEKYYEAFLWWRSETRDGKKYTKKYSD</sequence>
<accession>A0A7Y6EYL3</accession>
<proteinExistence type="predicted"/>
<comment type="caution">
    <text evidence="1">The sequence shown here is derived from an EMBL/GenBank/DDBJ whole genome shotgun (WGS) entry which is preliminary data.</text>
</comment>
<reference evidence="1 2" key="1">
    <citation type="submission" date="2020-05" db="EMBL/GenBank/DDBJ databases">
        <title>Genome Sequencing of Type Strains.</title>
        <authorList>
            <person name="Lemaire J.F."/>
            <person name="Inderbitzin P."/>
            <person name="Gregorio O.A."/>
            <person name="Collins S.B."/>
            <person name="Wespe N."/>
            <person name="Knight-Connoni V."/>
        </authorList>
    </citation>
    <scope>NUCLEOTIDE SEQUENCE [LARGE SCALE GENOMIC DNA]</scope>
    <source>
        <strain evidence="1 2">LMG 21957</strain>
    </source>
</reference>
<keyword evidence="2" id="KW-1185">Reference proteome</keyword>
<dbReference type="AlphaFoldDB" id="A0A7Y6EYL3"/>
<protein>
    <submittedName>
        <fullName evidence="1">Uncharacterized protein</fullName>
    </submittedName>
</protein>
<evidence type="ECO:0000313" key="1">
    <source>
        <dbReference type="EMBL" id="NUU80066.1"/>
    </source>
</evidence>
<dbReference type="RefSeq" id="WP_175399594.1">
    <property type="nucleotide sequence ID" value="NZ_JABMCB010000206.1"/>
</dbReference>
<name>A0A7Y6EYL3_9BACL</name>
<organism evidence="1 2">
    <name type="scientific">Paenibacillus xylanilyticus</name>
    <dbReference type="NCBI Taxonomy" id="248903"/>
    <lineage>
        <taxon>Bacteria</taxon>
        <taxon>Bacillati</taxon>
        <taxon>Bacillota</taxon>
        <taxon>Bacilli</taxon>
        <taxon>Bacillales</taxon>
        <taxon>Paenibacillaceae</taxon>
        <taxon>Paenibacillus</taxon>
    </lineage>
</organism>
<dbReference type="Proteomes" id="UP000526125">
    <property type="component" value="Unassembled WGS sequence"/>
</dbReference>
<dbReference type="EMBL" id="JABMCB010000206">
    <property type="protein sequence ID" value="NUU80066.1"/>
    <property type="molecule type" value="Genomic_DNA"/>
</dbReference>